<evidence type="ECO:0000256" key="2">
    <source>
        <dbReference type="ARBA" id="ARBA00023125"/>
    </source>
</evidence>
<accession>D5V451</accession>
<dbReference type="GO" id="GO:0003677">
    <property type="term" value="F:DNA binding"/>
    <property type="evidence" value="ECO:0007669"/>
    <property type="project" value="UniProtKB-KW"/>
</dbReference>
<dbReference type="PANTHER" id="PTHR42756:SF1">
    <property type="entry name" value="TRANSCRIPTIONAL REPRESSOR OF EMRAB OPERON"/>
    <property type="match status" value="1"/>
</dbReference>
<dbReference type="InterPro" id="IPR036390">
    <property type="entry name" value="WH_DNA-bd_sf"/>
</dbReference>
<dbReference type="HOGENOM" id="CLU_083287_18_6_7"/>
<reference evidence="5 6" key="1">
    <citation type="journal article" date="2010" name="Stand. Genomic Sci.">
        <title>Complete genome sequence of Arcobacter nitrofigilis type strain (CI).</title>
        <authorList>
            <person name="Pati A."/>
            <person name="Gronow S."/>
            <person name="Lapidus A."/>
            <person name="Copeland A."/>
            <person name="Glavina Del Rio T."/>
            <person name="Nolan M."/>
            <person name="Lucas S."/>
            <person name="Tice H."/>
            <person name="Cheng J.F."/>
            <person name="Han C."/>
            <person name="Chertkov O."/>
            <person name="Bruce D."/>
            <person name="Tapia R."/>
            <person name="Goodwin L."/>
            <person name="Pitluck S."/>
            <person name="Liolios K."/>
            <person name="Ivanova N."/>
            <person name="Mavromatis K."/>
            <person name="Chen A."/>
            <person name="Palaniappan K."/>
            <person name="Land M."/>
            <person name="Hauser L."/>
            <person name="Chang Y.J."/>
            <person name="Jeffries C.D."/>
            <person name="Detter J.C."/>
            <person name="Rohde M."/>
            <person name="Goker M."/>
            <person name="Bristow J."/>
            <person name="Eisen J.A."/>
            <person name="Markowitz V."/>
            <person name="Hugenholtz P."/>
            <person name="Klenk H.P."/>
            <person name="Kyrpides N.C."/>
        </authorList>
    </citation>
    <scope>NUCLEOTIDE SEQUENCE [LARGE SCALE GENOMIC DNA]</scope>
    <source>
        <strain evidence="6">ATCC 33309 / DSM 7299 / CCUG 15893 / LMG 7604 / NCTC 12251 / CI</strain>
    </source>
</reference>
<dbReference type="SMART" id="SM00347">
    <property type="entry name" value="HTH_MARR"/>
    <property type="match status" value="1"/>
</dbReference>
<dbReference type="InterPro" id="IPR000835">
    <property type="entry name" value="HTH_MarR-typ"/>
</dbReference>
<keyword evidence="6" id="KW-1185">Reference proteome</keyword>
<dbReference type="GO" id="GO:0003700">
    <property type="term" value="F:DNA-binding transcription factor activity"/>
    <property type="evidence" value="ECO:0007669"/>
    <property type="project" value="InterPro"/>
</dbReference>
<evidence type="ECO:0000313" key="5">
    <source>
        <dbReference type="EMBL" id="ADG91784.1"/>
    </source>
</evidence>
<proteinExistence type="predicted"/>
<evidence type="ECO:0000313" key="6">
    <source>
        <dbReference type="Proteomes" id="UP000000939"/>
    </source>
</evidence>
<dbReference type="PROSITE" id="PS50995">
    <property type="entry name" value="HTH_MARR_2"/>
    <property type="match status" value="1"/>
</dbReference>
<name>D5V451_ARCNC</name>
<dbReference type="Proteomes" id="UP000000939">
    <property type="component" value="Chromosome"/>
</dbReference>
<dbReference type="InterPro" id="IPR036388">
    <property type="entry name" value="WH-like_DNA-bd_sf"/>
</dbReference>
<dbReference type="eggNOG" id="COG1846">
    <property type="taxonomic scope" value="Bacteria"/>
</dbReference>
<feature type="domain" description="HTH marR-type" evidence="4">
    <location>
        <begin position="6"/>
        <end position="138"/>
    </location>
</feature>
<dbReference type="Gene3D" id="1.10.10.10">
    <property type="entry name" value="Winged helix-like DNA-binding domain superfamily/Winged helix DNA-binding domain"/>
    <property type="match status" value="1"/>
</dbReference>
<dbReference type="EMBL" id="CP001999">
    <property type="protein sequence ID" value="ADG91784.1"/>
    <property type="molecule type" value="Genomic_DNA"/>
</dbReference>
<dbReference type="RefSeq" id="WP_013133929.1">
    <property type="nucleotide sequence ID" value="NC_014166.1"/>
</dbReference>
<sequence length="144" mass="16932">MNDIKKVSLPHKVAQTAYKINQSLSKVLIDFDIAPEQRVILEVIDKNKKVSQNELSQYLKKDKTTVSRTLDVIERKGYIVRKYTNEDKRIKFITLTSFGKEALDKTEKTVNLFREKTLNNFSKEEIDTFYHFLEKLTLNIESEE</sequence>
<dbReference type="OrthoDB" id="5348575at2"/>
<keyword evidence="3" id="KW-0804">Transcription</keyword>
<dbReference type="Pfam" id="PF12802">
    <property type="entry name" value="MarR_2"/>
    <property type="match status" value="1"/>
</dbReference>
<dbReference type="PANTHER" id="PTHR42756">
    <property type="entry name" value="TRANSCRIPTIONAL REGULATOR, MARR"/>
    <property type="match status" value="1"/>
</dbReference>
<organism evidence="5 6">
    <name type="scientific">Arcobacter nitrofigilis (strain ATCC 33309 / DSM 7299 / CCUG 15893 / LMG 7604 / NCTC 12251 / CI)</name>
    <name type="common">Campylobacter nitrofigilis</name>
    <dbReference type="NCBI Taxonomy" id="572480"/>
    <lineage>
        <taxon>Bacteria</taxon>
        <taxon>Pseudomonadati</taxon>
        <taxon>Campylobacterota</taxon>
        <taxon>Epsilonproteobacteria</taxon>
        <taxon>Campylobacterales</taxon>
        <taxon>Arcobacteraceae</taxon>
        <taxon>Arcobacter</taxon>
    </lineage>
</organism>
<dbReference type="SUPFAM" id="SSF46785">
    <property type="entry name" value="Winged helix' DNA-binding domain"/>
    <property type="match status" value="1"/>
</dbReference>
<keyword evidence="2" id="KW-0238">DNA-binding</keyword>
<evidence type="ECO:0000256" key="3">
    <source>
        <dbReference type="ARBA" id="ARBA00023163"/>
    </source>
</evidence>
<dbReference type="PRINTS" id="PR00598">
    <property type="entry name" value="HTHMARR"/>
</dbReference>
<gene>
    <name evidence="5" type="ordered locus">Arnit_0117</name>
</gene>
<protein>
    <submittedName>
        <fullName evidence="5">Transcriptional regulator, MarR family</fullName>
    </submittedName>
</protein>
<evidence type="ECO:0000256" key="1">
    <source>
        <dbReference type="ARBA" id="ARBA00023015"/>
    </source>
</evidence>
<evidence type="ECO:0000259" key="4">
    <source>
        <dbReference type="PROSITE" id="PS50995"/>
    </source>
</evidence>
<keyword evidence="1" id="KW-0805">Transcription regulation</keyword>
<dbReference type="AlphaFoldDB" id="D5V451"/>
<dbReference type="STRING" id="572480.Arnit_0117"/>
<dbReference type="KEGG" id="ant:Arnit_0117"/>